<sequence>MGKPWDQYKQEIYRYYIEEGKPLTEVREILKAKYNFEACKRSYQNQIEVWGFKKNVRSADMRAYLEQKQQNIPDSEMGLSQDIIDKITPRKVRRYEKRYAGKSSPSRETTSPRESRRPEEYGDWEGYDQNSLFDYPDSYPVTPSHGPEDPFYTENMISNYQNYHDHRLSYSAATLGEPVYASSAEYSTMGSLTATDYGYRSSHDAHARYRSESQWHIDGSSPTDGIYYPAHHVLPTHLQA</sequence>
<protein>
    <recommendedName>
        <fullName evidence="2">Clr5 domain-containing protein</fullName>
    </recommendedName>
</protein>
<dbReference type="PANTHER" id="PTHR38788">
    <property type="entry name" value="CLR5 DOMAIN-CONTAINING PROTEIN"/>
    <property type="match status" value="1"/>
</dbReference>
<proteinExistence type="predicted"/>
<name>A0AAN8N6H2_9PEZI</name>
<feature type="compositionally biased region" description="Basic and acidic residues" evidence="1">
    <location>
        <begin position="110"/>
        <end position="120"/>
    </location>
</feature>
<gene>
    <name evidence="3" type="ORF">TWF718_007153</name>
</gene>
<reference evidence="3 4" key="1">
    <citation type="submission" date="2019-10" db="EMBL/GenBank/DDBJ databases">
        <authorList>
            <person name="Palmer J.M."/>
        </authorList>
    </citation>
    <scope>NUCLEOTIDE SEQUENCE [LARGE SCALE GENOMIC DNA]</scope>
    <source>
        <strain evidence="3 4">TWF718</strain>
    </source>
</reference>
<evidence type="ECO:0000313" key="3">
    <source>
        <dbReference type="EMBL" id="KAK6345226.1"/>
    </source>
</evidence>
<accession>A0AAN8N6H2</accession>
<dbReference type="PANTHER" id="PTHR38788:SF3">
    <property type="entry name" value="CLR5 DOMAIN-CONTAINING PROTEIN"/>
    <property type="match status" value="1"/>
</dbReference>
<organism evidence="3 4">
    <name type="scientific">Orbilia javanica</name>
    <dbReference type="NCBI Taxonomy" id="47235"/>
    <lineage>
        <taxon>Eukaryota</taxon>
        <taxon>Fungi</taxon>
        <taxon>Dikarya</taxon>
        <taxon>Ascomycota</taxon>
        <taxon>Pezizomycotina</taxon>
        <taxon>Orbiliomycetes</taxon>
        <taxon>Orbiliales</taxon>
        <taxon>Orbiliaceae</taxon>
        <taxon>Orbilia</taxon>
    </lineage>
</organism>
<dbReference type="Proteomes" id="UP001313282">
    <property type="component" value="Unassembled WGS sequence"/>
</dbReference>
<dbReference type="AlphaFoldDB" id="A0AAN8N6H2"/>
<feature type="domain" description="Clr5" evidence="2">
    <location>
        <begin position="2"/>
        <end position="54"/>
    </location>
</feature>
<comment type="caution">
    <text evidence="3">The sequence shown here is derived from an EMBL/GenBank/DDBJ whole genome shotgun (WGS) entry which is preliminary data.</text>
</comment>
<dbReference type="Pfam" id="PF14420">
    <property type="entry name" value="Clr5"/>
    <property type="match status" value="1"/>
</dbReference>
<evidence type="ECO:0000256" key="1">
    <source>
        <dbReference type="SAM" id="MobiDB-lite"/>
    </source>
</evidence>
<dbReference type="EMBL" id="JAVHNR010000004">
    <property type="protein sequence ID" value="KAK6345226.1"/>
    <property type="molecule type" value="Genomic_DNA"/>
</dbReference>
<evidence type="ECO:0000259" key="2">
    <source>
        <dbReference type="Pfam" id="PF14420"/>
    </source>
</evidence>
<dbReference type="InterPro" id="IPR025676">
    <property type="entry name" value="Clr5_dom"/>
</dbReference>
<keyword evidence="4" id="KW-1185">Reference proteome</keyword>
<feature type="region of interest" description="Disordered" evidence="1">
    <location>
        <begin position="95"/>
        <end position="124"/>
    </location>
</feature>
<evidence type="ECO:0000313" key="4">
    <source>
        <dbReference type="Proteomes" id="UP001313282"/>
    </source>
</evidence>